<dbReference type="Gene3D" id="3.30.720.50">
    <property type="match status" value="1"/>
</dbReference>
<protein>
    <submittedName>
        <fullName evidence="5">Protein mono-adp-ribosyltransferase parp15</fullName>
    </submittedName>
</protein>
<feature type="compositionally biased region" description="Basic and acidic residues" evidence="2">
    <location>
        <begin position="17"/>
        <end position="27"/>
    </location>
</feature>
<evidence type="ECO:0000259" key="4">
    <source>
        <dbReference type="PROSITE" id="PS51154"/>
    </source>
</evidence>
<dbReference type="SUPFAM" id="SSF117839">
    <property type="entry name" value="WWE domain"/>
    <property type="match status" value="1"/>
</dbReference>
<organism evidence="5 6">
    <name type="scientific">Anaeramoeba flamelloides</name>
    <dbReference type="NCBI Taxonomy" id="1746091"/>
    <lineage>
        <taxon>Eukaryota</taxon>
        <taxon>Metamonada</taxon>
        <taxon>Anaeramoebidae</taxon>
        <taxon>Anaeramoeba</taxon>
    </lineage>
</organism>
<gene>
    <name evidence="5" type="ORF">M0812_20894</name>
</gene>
<dbReference type="Gene3D" id="3.40.220.10">
    <property type="entry name" value="Leucine Aminopeptidase, subunit E, domain 1"/>
    <property type="match status" value="1"/>
</dbReference>
<reference evidence="5" key="1">
    <citation type="submission" date="2022-08" db="EMBL/GenBank/DDBJ databases">
        <title>Novel sulphate-reducing endosymbionts in the free-living metamonad Anaeramoeba.</title>
        <authorList>
            <person name="Jerlstrom-Hultqvist J."/>
            <person name="Cepicka I."/>
            <person name="Gallot-Lavallee L."/>
            <person name="Salas-Leiva D."/>
            <person name="Curtis B.A."/>
            <person name="Zahonova K."/>
            <person name="Pipaliya S."/>
            <person name="Dacks J."/>
            <person name="Roger A.J."/>
        </authorList>
    </citation>
    <scope>NUCLEOTIDE SEQUENCE</scope>
    <source>
        <strain evidence="5">Busselton2</strain>
    </source>
</reference>
<feature type="region of interest" description="Disordered" evidence="2">
    <location>
        <begin position="1"/>
        <end position="31"/>
    </location>
</feature>
<dbReference type="InterPro" id="IPR043472">
    <property type="entry name" value="Macro_dom-like"/>
</dbReference>
<sequence length="790" mass="93954">MKSREQMNSDNKSNKRKSSEQKTKDKQITNNKLINKTDIRANSLIKTFQQYENKIINLEFMKSTEYIIEKKKIILKNENFETRTKTKRLLLKYLREKVSITQNIYFPREFNHKYLKRHLECNISKHSPKIEISLIKRNFEEFITVTGESKTINGIMGMIKQTEYFQYSEKIIKLKRAGFIKKVLFDRIDKNLGKFDKKQVNFSIFKDQIIITGNKKAVQNIEQKIREIMKEWQTKKNFSFENERSQTKLLFNKLKSQNYKLINQLQSKYGVLIKLRFERTEIELSGFKENIESLRHRFTEIIKNYEKERKIINISILEKPNFEKYFLTLFFLKKFKNGFQKKLNQKNQTINFDSEKQSFILKTDPGDQNTLKSFFRYEMKLFLKKIYKETIEISPLILRVILQNKNEFVYFSNTNRILIEFPKTHNCEYRYQFENKETLFEINSGDILDLKADAIVNYRNEKLSNLKGLAGVISKETGKQFDLECEQYIKNNKRLLTGNAMMTGSGDLANYNKVINVVLPKWDNKALDILIIIALEQIKRYFLDEYSNNNNGNTSNQNSLRQITFCNKCQLHFSKLVTQAKNLFGNSNVSLDFDYILPKVNTNKNNNINQNKYLWSWCKDSGKYELYSQENQTKINREYPNNNKSAKLIIGNKKYLSGVEYSIVFGTMQQINNKTSFVRKVKKVLNEKYAKDQSQEKVNTCSNIEKENQNNQTMNNYIQNINSSLKLKIYGMVLNNNYKRNSQRIITKINRKIEKHSYKEKIILRNLKIENINQIINKYHLAFHIVEKKK</sequence>
<dbReference type="Pfam" id="PF02825">
    <property type="entry name" value="WWE"/>
    <property type="match status" value="1"/>
</dbReference>
<dbReference type="PROSITE" id="PS51154">
    <property type="entry name" value="MACRO"/>
    <property type="match status" value="1"/>
</dbReference>
<comment type="caution">
    <text evidence="5">The sequence shown here is derived from an EMBL/GenBank/DDBJ whole genome shotgun (WGS) entry which is preliminary data.</text>
</comment>
<dbReference type="PROSITE" id="PS50918">
    <property type="entry name" value="WWE"/>
    <property type="match status" value="1"/>
</dbReference>
<evidence type="ECO:0000256" key="1">
    <source>
        <dbReference type="SAM" id="Coils"/>
    </source>
</evidence>
<dbReference type="GO" id="GO:0008270">
    <property type="term" value="F:zinc ion binding"/>
    <property type="evidence" value="ECO:0007669"/>
    <property type="project" value="InterPro"/>
</dbReference>
<dbReference type="Proteomes" id="UP001146793">
    <property type="component" value="Unassembled WGS sequence"/>
</dbReference>
<feature type="domain" description="Macro" evidence="4">
    <location>
        <begin position="427"/>
        <end position="584"/>
    </location>
</feature>
<dbReference type="EMBL" id="JANTQA010000047">
    <property type="protein sequence ID" value="KAJ3431967.1"/>
    <property type="molecule type" value="Genomic_DNA"/>
</dbReference>
<dbReference type="AlphaFoldDB" id="A0AAV7YQB2"/>
<proteinExistence type="predicted"/>
<dbReference type="SUPFAM" id="SSF52949">
    <property type="entry name" value="Macro domain-like"/>
    <property type="match status" value="1"/>
</dbReference>
<feature type="domain" description="WWE" evidence="3">
    <location>
        <begin position="601"/>
        <end position="683"/>
    </location>
</feature>
<dbReference type="InterPro" id="IPR037197">
    <property type="entry name" value="WWE_dom_sf"/>
</dbReference>
<dbReference type="SMART" id="SM00678">
    <property type="entry name" value="WWE"/>
    <property type="match status" value="1"/>
</dbReference>
<dbReference type="InterPro" id="IPR002589">
    <property type="entry name" value="Macro_dom"/>
</dbReference>
<feature type="coiled-coil region" evidence="1">
    <location>
        <begin position="277"/>
        <end position="308"/>
    </location>
</feature>
<evidence type="ECO:0000256" key="2">
    <source>
        <dbReference type="SAM" id="MobiDB-lite"/>
    </source>
</evidence>
<dbReference type="InterPro" id="IPR004170">
    <property type="entry name" value="WWE_dom"/>
</dbReference>
<evidence type="ECO:0000313" key="6">
    <source>
        <dbReference type="Proteomes" id="UP001146793"/>
    </source>
</evidence>
<dbReference type="Pfam" id="PF01661">
    <property type="entry name" value="Macro"/>
    <property type="match status" value="1"/>
</dbReference>
<accession>A0AAV7YQB2</accession>
<keyword evidence="1" id="KW-0175">Coiled coil</keyword>
<evidence type="ECO:0000259" key="3">
    <source>
        <dbReference type="PROSITE" id="PS50918"/>
    </source>
</evidence>
<name>A0AAV7YQB2_9EUKA</name>
<evidence type="ECO:0000313" key="5">
    <source>
        <dbReference type="EMBL" id="KAJ3431967.1"/>
    </source>
</evidence>
<dbReference type="InterPro" id="IPR018123">
    <property type="entry name" value="WWE-dom_subgr"/>
</dbReference>